<organism evidence="15 16">
    <name type="scientific">Claviceps purpurea (strain 20.1)</name>
    <name type="common">Ergot fungus</name>
    <name type="synonym">Sphacelia segetum</name>
    <dbReference type="NCBI Taxonomy" id="1111077"/>
    <lineage>
        <taxon>Eukaryota</taxon>
        <taxon>Fungi</taxon>
        <taxon>Dikarya</taxon>
        <taxon>Ascomycota</taxon>
        <taxon>Pezizomycotina</taxon>
        <taxon>Sordariomycetes</taxon>
        <taxon>Hypocreomycetidae</taxon>
        <taxon>Hypocreales</taxon>
        <taxon>Clavicipitaceae</taxon>
        <taxon>Claviceps</taxon>
    </lineage>
</organism>
<feature type="domain" description="Tim10-like" evidence="14">
    <location>
        <begin position="125"/>
        <end position="186"/>
    </location>
</feature>
<evidence type="ECO:0000256" key="13">
    <source>
        <dbReference type="ARBA" id="ARBA00023186"/>
    </source>
</evidence>
<comment type="subcellular location">
    <subcellularLocation>
        <location evidence="1">Mitochondrion inner membrane</location>
        <topology evidence="1">Peripheral membrane protein</topology>
        <orientation evidence="1">Intermembrane side</orientation>
    </subcellularLocation>
</comment>
<dbReference type="PANTHER" id="PTHR11038:SF16">
    <property type="entry name" value="MITOCHONDRIAL IMPORT INNER MEMBRANE TRANSLOCASE SUBUNIT TIM10"/>
    <property type="match status" value="1"/>
</dbReference>
<dbReference type="EMBL" id="CAGA01000001">
    <property type="protein sequence ID" value="CCE26657.1"/>
    <property type="molecule type" value="Genomic_DNA"/>
</dbReference>
<evidence type="ECO:0000256" key="10">
    <source>
        <dbReference type="ARBA" id="ARBA00023010"/>
    </source>
</evidence>
<dbReference type="PANTHER" id="PTHR11038">
    <property type="entry name" value="MITOCHONDRIAL IMPORT INNER MEMBRANE TRANSLOCASE SUBUNIT TIM10"/>
    <property type="match status" value="1"/>
</dbReference>
<keyword evidence="8" id="KW-0862">Zinc</keyword>
<name>M1VTV0_CLAP2</name>
<proteinExistence type="inferred from homology"/>
<dbReference type="AlphaFoldDB" id="M1VTV0"/>
<evidence type="ECO:0000256" key="11">
    <source>
        <dbReference type="ARBA" id="ARBA00023128"/>
    </source>
</evidence>
<keyword evidence="7" id="KW-0472">Membrane</keyword>
<gene>
    <name evidence="15" type="ORF">CPUR_00126</name>
</gene>
<evidence type="ECO:0000256" key="4">
    <source>
        <dbReference type="ARBA" id="ARBA00020709"/>
    </source>
</evidence>
<dbReference type="VEuPathDB" id="FungiDB:CPUR_00126"/>
<dbReference type="GO" id="GO:0015031">
    <property type="term" value="P:protein transport"/>
    <property type="evidence" value="ECO:0007669"/>
    <property type="project" value="UniProtKB-KW"/>
</dbReference>
<evidence type="ECO:0000256" key="9">
    <source>
        <dbReference type="ARBA" id="ARBA00022927"/>
    </source>
</evidence>
<keyword evidence="9" id="KW-0653">Protein transport</keyword>
<dbReference type="Proteomes" id="UP000016801">
    <property type="component" value="Unassembled WGS sequence"/>
</dbReference>
<keyword evidence="10" id="KW-0811">Translocation</keyword>
<evidence type="ECO:0000256" key="3">
    <source>
        <dbReference type="ARBA" id="ARBA00020190"/>
    </source>
</evidence>
<evidence type="ECO:0000256" key="6">
    <source>
        <dbReference type="ARBA" id="ARBA00022723"/>
    </source>
</evidence>
<evidence type="ECO:0000256" key="12">
    <source>
        <dbReference type="ARBA" id="ARBA00023157"/>
    </source>
</evidence>
<protein>
    <recommendedName>
        <fullName evidence="4">Mitochondrial import inner membrane translocase subunit TIM10</fullName>
    </recommendedName>
    <alternativeName>
        <fullName evidence="3">Mitochondrial import inner membrane translocase subunit Tim10</fullName>
    </alternativeName>
</protein>
<reference evidence="15 16" key="1">
    <citation type="journal article" date="2013" name="PLoS Genet.">
        <title>Plant-symbiotic fungi as chemical engineers: Multi-genome analysis of the Clavicipitaceae reveals dynamics of alkaloid loci.</title>
        <authorList>
            <person name="Schardl C.L."/>
            <person name="Young C.A."/>
            <person name="Hesse U."/>
            <person name="Amyotte S.G."/>
            <person name="Andreeva K."/>
            <person name="Calie P.J."/>
            <person name="Fleetwood D.J."/>
            <person name="Haws D.C."/>
            <person name="Moore N."/>
            <person name="Oeser B."/>
            <person name="Panaccione D.G."/>
            <person name="Schweri K.K."/>
            <person name="Voisey C.R."/>
            <person name="Farman M.L."/>
            <person name="Jaromczyk J.W."/>
            <person name="Roe B.A."/>
            <person name="O'Sullivan D.M."/>
            <person name="Scott B."/>
            <person name="Tudzynski P."/>
            <person name="An Z."/>
            <person name="Arnaoudova E.G."/>
            <person name="Bullock C.T."/>
            <person name="Charlton N.D."/>
            <person name="Chen L."/>
            <person name="Cox M."/>
            <person name="Dinkins R.D."/>
            <person name="Florea S."/>
            <person name="Glenn A.E."/>
            <person name="Gordon A."/>
            <person name="Gueldener U."/>
            <person name="Harris D.R."/>
            <person name="Hollin W."/>
            <person name="Jaromczyk J."/>
            <person name="Johnson R.D."/>
            <person name="Khan A.K."/>
            <person name="Leistner E."/>
            <person name="Leuchtmann A."/>
            <person name="Li C."/>
            <person name="Liu J."/>
            <person name="Liu J."/>
            <person name="Liu M."/>
            <person name="Mace W."/>
            <person name="Machado C."/>
            <person name="Nagabhyru P."/>
            <person name="Pan J."/>
            <person name="Schmid J."/>
            <person name="Sugawara K."/>
            <person name="Steiner U."/>
            <person name="Takach J.E."/>
            <person name="Tanaka E."/>
            <person name="Webb J.S."/>
            <person name="Wilson E.V."/>
            <person name="Wiseman J.L."/>
            <person name="Yoshida R."/>
            <person name="Zeng Z."/>
        </authorList>
    </citation>
    <scope>NUCLEOTIDE SEQUENCE [LARGE SCALE GENOMIC DNA]</scope>
    <source>
        <strain evidence="15 16">20.1</strain>
    </source>
</reference>
<keyword evidence="16" id="KW-1185">Reference proteome</keyword>
<keyword evidence="6" id="KW-0479">Metal-binding</keyword>
<dbReference type="STRING" id="1111077.M1VTV0"/>
<dbReference type="InterPro" id="IPR035427">
    <property type="entry name" value="Tim10-like_dom_sf"/>
</dbReference>
<evidence type="ECO:0000256" key="2">
    <source>
        <dbReference type="ARBA" id="ARBA00006720"/>
    </source>
</evidence>
<dbReference type="GO" id="GO:0046872">
    <property type="term" value="F:metal ion binding"/>
    <property type="evidence" value="ECO:0007669"/>
    <property type="project" value="UniProtKB-KW"/>
</dbReference>
<evidence type="ECO:0000313" key="16">
    <source>
        <dbReference type="Proteomes" id="UP000016801"/>
    </source>
</evidence>
<dbReference type="GO" id="GO:0045039">
    <property type="term" value="P:protein insertion into mitochondrial inner membrane"/>
    <property type="evidence" value="ECO:0007669"/>
    <property type="project" value="TreeGrafter"/>
</dbReference>
<dbReference type="Pfam" id="PF02953">
    <property type="entry name" value="zf-Tim10_DDP"/>
    <property type="match status" value="1"/>
</dbReference>
<keyword evidence="13" id="KW-0143">Chaperone</keyword>
<keyword evidence="11" id="KW-0496">Mitochondrion</keyword>
<evidence type="ECO:0000256" key="1">
    <source>
        <dbReference type="ARBA" id="ARBA00004137"/>
    </source>
</evidence>
<evidence type="ECO:0000313" key="15">
    <source>
        <dbReference type="EMBL" id="CCE26657.1"/>
    </source>
</evidence>
<dbReference type="SUPFAM" id="SSF144122">
    <property type="entry name" value="Tim10-like"/>
    <property type="match status" value="1"/>
</dbReference>
<dbReference type="InterPro" id="IPR004217">
    <property type="entry name" value="Tim10-like"/>
</dbReference>
<keyword evidence="7" id="KW-0999">Mitochondrion inner membrane</keyword>
<evidence type="ECO:0000256" key="5">
    <source>
        <dbReference type="ARBA" id="ARBA00022448"/>
    </source>
</evidence>
<dbReference type="OrthoDB" id="274922at2759"/>
<dbReference type="Gene3D" id="1.10.287.810">
    <property type="entry name" value="Mitochondrial import inner membrane translocase subunit tim13 like domains"/>
    <property type="match status" value="1"/>
</dbReference>
<evidence type="ECO:0000256" key="7">
    <source>
        <dbReference type="ARBA" id="ARBA00022792"/>
    </source>
</evidence>
<dbReference type="eggNOG" id="KOG3480">
    <property type="taxonomic scope" value="Eukaryota"/>
</dbReference>
<evidence type="ECO:0000259" key="14">
    <source>
        <dbReference type="Pfam" id="PF02953"/>
    </source>
</evidence>
<keyword evidence="5" id="KW-0813">Transport</keyword>
<keyword evidence="12" id="KW-1015">Disulfide bond</keyword>
<comment type="caution">
    <text evidence="15">The sequence shown here is derived from an EMBL/GenBank/DDBJ whole genome shotgun (WGS) entry which is preliminary data.</text>
</comment>
<dbReference type="GO" id="GO:0005743">
    <property type="term" value="C:mitochondrial inner membrane"/>
    <property type="evidence" value="ECO:0007669"/>
    <property type="project" value="UniProtKB-SubCell"/>
</dbReference>
<accession>M1VTV0</accession>
<dbReference type="HOGENOM" id="CLU_1343116_0_0_1"/>
<evidence type="ECO:0000256" key="8">
    <source>
        <dbReference type="ARBA" id="ARBA00022833"/>
    </source>
</evidence>
<comment type="similarity">
    <text evidence="2">Belongs to the small Tim family.</text>
</comment>
<sequence>MNASVDSLKPSEPNDVVDAVLPHNVSTRLEGATCTGNAMGNLRLNSHFTSKATTSNPIRCPTPRTLPIQINQRLSIIQRTYDLKIERTTDNISSSSHHHTIYPAAAMSFFGIGRQQPTSEQKLAAVEGEMRMMADTYNRLQKTCQKKCISTDYREAELNKGESVCLDRCTAKFLDTSMKVSEIMQQQGQAMGGGAAGGNGGAFS</sequence>